<feature type="domain" description="Myb-like" evidence="1">
    <location>
        <begin position="4"/>
        <end position="57"/>
    </location>
</feature>
<dbReference type="EMBL" id="AUWU02000005">
    <property type="protein sequence ID" value="KAH0572994.1"/>
    <property type="molecule type" value="Genomic_DNA"/>
</dbReference>
<protein>
    <recommendedName>
        <fullName evidence="1">Myb-like domain-containing protein</fullName>
    </recommendedName>
</protein>
<gene>
    <name evidence="2" type="ORF">SS50377_15420</name>
    <name evidence="3" type="ORF">SS50377_25109</name>
</gene>
<dbReference type="SUPFAM" id="SSF46689">
    <property type="entry name" value="Homeodomain-like"/>
    <property type="match status" value="1"/>
</dbReference>
<evidence type="ECO:0000313" key="4">
    <source>
        <dbReference type="Proteomes" id="UP000018208"/>
    </source>
</evidence>
<dbReference type="SMART" id="SM00717">
    <property type="entry name" value="SANT"/>
    <property type="match status" value="1"/>
</dbReference>
<dbReference type="VEuPathDB" id="GiardiaDB:SS50377_25109"/>
<dbReference type="AlphaFoldDB" id="V6LK58"/>
<dbReference type="EMBL" id="KI546113">
    <property type="protein sequence ID" value="EST44708.1"/>
    <property type="molecule type" value="Genomic_DNA"/>
</dbReference>
<dbReference type="InterPro" id="IPR001005">
    <property type="entry name" value="SANT/Myb"/>
</dbReference>
<keyword evidence="4" id="KW-1185">Reference proteome</keyword>
<dbReference type="Proteomes" id="UP000018208">
    <property type="component" value="Unassembled WGS sequence"/>
</dbReference>
<dbReference type="InterPro" id="IPR009057">
    <property type="entry name" value="Homeodomain-like_sf"/>
</dbReference>
<accession>V6LK58</accession>
<evidence type="ECO:0000313" key="3">
    <source>
        <dbReference type="EMBL" id="KAH0572994.1"/>
    </source>
</evidence>
<name>V6LK58_9EUKA</name>
<proteinExistence type="predicted"/>
<sequence length="135" mass="15822">MSSQGQKWTNKEMCNLVKLTSTCKDTQNRIQWSIIQQRISTRSINQLKRQFNNIKQRRPEMLLDDELHFDTQLNNDSLASLASISNNSMNFSKSFTIENSFHAKVIQEHDTIDERPLYENFDEILALLNSLQKTQ</sequence>
<reference evidence="3" key="2">
    <citation type="submission" date="2020-12" db="EMBL/GenBank/DDBJ databases">
        <title>New Spironucleus salmonicida genome in near-complete chromosomes.</title>
        <authorList>
            <person name="Xu F."/>
            <person name="Kurt Z."/>
            <person name="Jimenez-Gonzalez A."/>
            <person name="Astvaldsson A."/>
            <person name="Andersson J.O."/>
            <person name="Svard S.G."/>
        </authorList>
    </citation>
    <scope>NUCLEOTIDE SEQUENCE</scope>
    <source>
        <strain evidence="3">ATCC 50377</strain>
    </source>
</reference>
<dbReference type="CDD" id="cd00167">
    <property type="entry name" value="SANT"/>
    <property type="match status" value="1"/>
</dbReference>
<dbReference type="Gene3D" id="1.10.10.60">
    <property type="entry name" value="Homeodomain-like"/>
    <property type="match status" value="1"/>
</dbReference>
<reference evidence="2 3" key="1">
    <citation type="journal article" date="2014" name="PLoS Genet.">
        <title>The Genome of Spironucleus salmonicida Highlights a Fish Pathogen Adapted to Fluctuating Environments.</title>
        <authorList>
            <person name="Xu F."/>
            <person name="Jerlstrom-Hultqvist J."/>
            <person name="Einarsson E."/>
            <person name="Astvaldsson A."/>
            <person name="Svard S.G."/>
            <person name="Andersson J.O."/>
        </authorList>
    </citation>
    <scope>NUCLEOTIDE SEQUENCE</scope>
    <source>
        <strain evidence="3">ATCC 50377</strain>
    </source>
</reference>
<organism evidence="2">
    <name type="scientific">Spironucleus salmonicida</name>
    <dbReference type="NCBI Taxonomy" id="348837"/>
    <lineage>
        <taxon>Eukaryota</taxon>
        <taxon>Metamonada</taxon>
        <taxon>Diplomonadida</taxon>
        <taxon>Hexamitidae</taxon>
        <taxon>Hexamitinae</taxon>
        <taxon>Spironucleus</taxon>
    </lineage>
</organism>
<evidence type="ECO:0000259" key="1">
    <source>
        <dbReference type="SMART" id="SM00717"/>
    </source>
</evidence>
<evidence type="ECO:0000313" key="2">
    <source>
        <dbReference type="EMBL" id="EST44708.1"/>
    </source>
</evidence>